<dbReference type="CDD" id="cd03426">
    <property type="entry name" value="NUDIX_CoAse_Nudt7"/>
    <property type="match status" value="1"/>
</dbReference>
<organism evidence="8 9">
    <name type="scientific">Candidatus Microbacterium stercoravium</name>
    <dbReference type="NCBI Taxonomy" id="2838697"/>
    <lineage>
        <taxon>Bacteria</taxon>
        <taxon>Bacillati</taxon>
        <taxon>Actinomycetota</taxon>
        <taxon>Actinomycetes</taxon>
        <taxon>Micrococcales</taxon>
        <taxon>Microbacteriaceae</taxon>
        <taxon>Microbacterium</taxon>
    </lineage>
</organism>
<keyword evidence="5" id="KW-0460">Magnesium</keyword>
<dbReference type="AlphaFoldDB" id="A0A9D2H5X9"/>
<evidence type="ECO:0000256" key="3">
    <source>
        <dbReference type="ARBA" id="ARBA00022723"/>
    </source>
</evidence>
<comment type="cofactor">
    <cofactor evidence="2">
        <name>Mg(2+)</name>
        <dbReference type="ChEBI" id="CHEBI:18420"/>
    </cofactor>
</comment>
<protein>
    <submittedName>
        <fullName evidence="8">CoA pyrophosphatase</fullName>
    </submittedName>
</protein>
<dbReference type="GO" id="GO:0010945">
    <property type="term" value="F:coenzyme A diphosphatase activity"/>
    <property type="evidence" value="ECO:0007669"/>
    <property type="project" value="InterPro"/>
</dbReference>
<reference evidence="8" key="1">
    <citation type="journal article" date="2021" name="PeerJ">
        <title>Extensive microbial diversity within the chicken gut microbiome revealed by metagenomics and culture.</title>
        <authorList>
            <person name="Gilroy R."/>
            <person name="Ravi A."/>
            <person name="Getino M."/>
            <person name="Pursley I."/>
            <person name="Horton D.L."/>
            <person name="Alikhan N.F."/>
            <person name="Baker D."/>
            <person name="Gharbi K."/>
            <person name="Hall N."/>
            <person name="Watson M."/>
            <person name="Adriaenssens E.M."/>
            <person name="Foster-Nyarko E."/>
            <person name="Jarju S."/>
            <person name="Secka A."/>
            <person name="Antonio M."/>
            <person name="Oren A."/>
            <person name="Chaudhuri R.R."/>
            <person name="La Ragione R."/>
            <person name="Hildebrand F."/>
            <person name="Pallen M.J."/>
        </authorList>
    </citation>
    <scope>NUCLEOTIDE SEQUENCE</scope>
    <source>
        <strain evidence="8">ChiHjej8B7-3636</strain>
    </source>
</reference>
<dbReference type="InterPro" id="IPR045121">
    <property type="entry name" value="CoAse"/>
</dbReference>
<comment type="caution">
    <text evidence="8">The sequence shown here is derived from an EMBL/GenBank/DDBJ whole genome shotgun (WGS) entry which is preliminary data.</text>
</comment>
<sequence length="227" mass="24568">MITAYEQLRDLVERARHAPLWPSGSDALGDRARPAAVLILFGVLDSIPSHHEAQHQAVSRDLDVLLLTRATTLRSHPGQVAFPGGRIDPEDDGPVSAALREAREETGVNTSGVEVLGALDPIALPHSSHTVTPVIGWWRRQSPVGVVDEAESQAVWRAPVADLVDPANRVTWVHRRADGAMRGPAWRLTGAGAEQFVWGFTAGILDRLLAALGWAEAWDESRVVSLS</sequence>
<feature type="domain" description="Nudix hydrolase" evidence="7">
    <location>
        <begin position="49"/>
        <end position="181"/>
    </location>
</feature>
<dbReference type="InterPro" id="IPR000086">
    <property type="entry name" value="NUDIX_hydrolase_dom"/>
</dbReference>
<dbReference type="Proteomes" id="UP000824220">
    <property type="component" value="Unassembled WGS sequence"/>
</dbReference>
<reference evidence="8" key="2">
    <citation type="submission" date="2021-04" db="EMBL/GenBank/DDBJ databases">
        <authorList>
            <person name="Gilroy R."/>
        </authorList>
    </citation>
    <scope>NUCLEOTIDE SEQUENCE</scope>
    <source>
        <strain evidence="8">ChiHjej8B7-3636</strain>
    </source>
</reference>
<evidence type="ECO:0000313" key="8">
    <source>
        <dbReference type="EMBL" id="HJA03965.1"/>
    </source>
</evidence>
<dbReference type="Pfam" id="PF00293">
    <property type="entry name" value="NUDIX"/>
    <property type="match status" value="1"/>
</dbReference>
<dbReference type="PANTHER" id="PTHR12992">
    <property type="entry name" value="NUDIX HYDROLASE"/>
    <property type="match status" value="1"/>
</dbReference>
<dbReference type="SUPFAM" id="SSF55811">
    <property type="entry name" value="Nudix"/>
    <property type="match status" value="1"/>
</dbReference>
<dbReference type="Gene3D" id="3.90.79.10">
    <property type="entry name" value="Nucleoside Triphosphate Pyrophosphohydrolase"/>
    <property type="match status" value="1"/>
</dbReference>
<gene>
    <name evidence="8" type="ORF">H9800_03810</name>
</gene>
<evidence type="ECO:0000256" key="5">
    <source>
        <dbReference type="ARBA" id="ARBA00022842"/>
    </source>
</evidence>
<dbReference type="PANTHER" id="PTHR12992:SF11">
    <property type="entry name" value="MITOCHONDRIAL COENZYME A DIPHOSPHATASE NUDT8"/>
    <property type="match status" value="1"/>
</dbReference>
<comment type="cofactor">
    <cofactor evidence="1">
        <name>Mn(2+)</name>
        <dbReference type="ChEBI" id="CHEBI:29035"/>
    </cofactor>
</comment>
<evidence type="ECO:0000313" key="9">
    <source>
        <dbReference type="Proteomes" id="UP000824220"/>
    </source>
</evidence>
<dbReference type="InterPro" id="IPR015797">
    <property type="entry name" value="NUDIX_hydrolase-like_dom_sf"/>
</dbReference>
<evidence type="ECO:0000259" key="7">
    <source>
        <dbReference type="PROSITE" id="PS51462"/>
    </source>
</evidence>
<evidence type="ECO:0000256" key="6">
    <source>
        <dbReference type="ARBA" id="ARBA00023211"/>
    </source>
</evidence>
<evidence type="ECO:0000256" key="2">
    <source>
        <dbReference type="ARBA" id="ARBA00001946"/>
    </source>
</evidence>
<evidence type="ECO:0000256" key="1">
    <source>
        <dbReference type="ARBA" id="ARBA00001936"/>
    </source>
</evidence>
<accession>A0A9D2H5X9</accession>
<keyword evidence="6" id="KW-0464">Manganese</keyword>
<name>A0A9D2H5X9_9MICO</name>
<dbReference type="GO" id="GO:0046872">
    <property type="term" value="F:metal ion binding"/>
    <property type="evidence" value="ECO:0007669"/>
    <property type="project" value="UniProtKB-KW"/>
</dbReference>
<dbReference type="PROSITE" id="PS51462">
    <property type="entry name" value="NUDIX"/>
    <property type="match status" value="1"/>
</dbReference>
<keyword evidence="3" id="KW-0479">Metal-binding</keyword>
<proteinExistence type="predicted"/>
<dbReference type="EMBL" id="DXAM01000051">
    <property type="protein sequence ID" value="HJA03965.1"/>
    <property type="molecule type" value="Genomic_DNA"/>
</dbReference>
<keyword evidence="4" id="KW-0378">Hydrolase</keyword>
<evidence type="ECO:0000256" key="4">
    <source>
        <dbReference type="ARBA" id="ARBA00022801"/>
    </source>
</evidence>